<dbReference type="Gene3D" id="2.30.180.10">
    <property type="entry name" value="FAS1 domain"/>
    <property type="match status" value="4"/>
</dbReference>
<evidence type="ECO:0000256" key="3">
    <source>
        <dbReference type="SAM" id="SignalP"/>
    </source>
</evidence>
<feature type="domain" description="EMI" evidence="5">
    <location>
        <begin position="71"/>
        <end position="143"/>
    </location>
</feature>
<dbReference type="Proteomes" id="UP000694844">
    <property type="component" value="Chromosome 2"/>
</dbReference>
<dbReference type="RefSeq" id="XP_022314751.1">
    <property type="nucleotide sequence ID" value="XM_022459043.1"/>
</dbReference>
<keyword evidence="1 3" id="KW-0732">Signal</keyword>
<dbReference type="SMART" id="SM00554">
    <property type="entry name" value="FAS1"/>
    <property type="match status" value="4"/>
</dbReference>
<dbReference type="GO" id="GO:0005615">
    <property type="term" value="C:extracellular space"/>
    <property type="evidence" value="ECO:0007669"/>
    <property type="project" value="TreeGrafter"/>
</dbReference>
<feature type="domain" description="FAS1" evidence="4">
    <location>
        <begin position="310"/>
        <end position="443"/>
    </location>
</feature>
<feature type="domain" description="FAS1" evidence="4">
    <location>
        <begin position="586"/>
        <end position="716"/>
    </location>
</feature>
<evidence type="ECO:0000259" key="4">
    <source>
        <dbReference type="PROSITE" id="PS50213"/>
    </source>
</evidence>
<feature type="domain" description="FAS1" evidence="4">
    <location>
        <begin position="447"/>
        <end position="582"/>
    </location>
</feature>
<accession>A0A8B8CK23</accession>
<dbReference type="FunFam" id="2.30.180.10:FF:000032">
    <property type="entry name" value="Fasciclin domain-containing protein, putative"/>
    <property type="match status" value="1"/>
</dbReference>
<dbReference type="AlphaFoldDB" id="A0A8B8CK23"/>
<sequence>MASTSWWFWIWSALVLLILLADDTEGWRHAKRRRHGRLFRGRQFNSHWRPSFWPWGSLDLSWTTSGVWWEGPNVCTHTEQKNESTLNDLMGHFMSTTVSCDDKETSYICTKTMEINGEKTTTKEIKECCHGYKRPRRGSGCTVSLKLENIVKTANSLNLTEFLRAARSVGLEDELQNATEAKFTIFAPRNEAFKNTSYLMSSYDVMINDMNSVIRISPPISTLIVNDASDLVLGHVTGGILSTSRLQDEQIITTANSKSSTVRVNFYDKADNRGNYHNIMTANCKRVMSRDNMATNGVIHVVEEVLKPVYKSLTDLVSSYPQLSYLKTILGHSNIGHDLRLDGQYTLFAPTDNAFKNLDPQLLNRITTDQRCLKKIVYNHLLPNVICSAAIPRSRRSRTKNMLSGYVQLTCDQDDKMFVEKSQIIDRDIMATNGVLHLIDDVIIPDEAYGVMDVLKMRNITKFAELIVEADLKKSLELSENITIFAPTDEAFSTMTEFAKKRLNDSGTALADVLQYHVVPETSSCRAPNNYQFPTWNKKRNLTVHTFYYFGLDYHKTIQCSSIVKLDIPSCNAVIHLIDQVLIPPIGTVTDVLASDKRFSEFLRMIKNSGLADRLNENGPFTVLAPTNKALAALSEIETNKLQDSTESLEEFIMRHIHQGHKCCSELNLLRRGTWRSGIPILPYGVNRQIILGSSKITECDMVGTNGVVHAIGKVILEEDTDPFDDLLLFWG</sequence>
<gene>
    <name evidence="7" type="primary">LOC111119163</name>
</gene>
<keyword evidence="6" id="KW-1185">Reference proteome</keyword>
<name>A0A8B8CK23_CRAVI</name>
<dbReference type="InterPro" id="IPR011489">
    <property type="entry name" value="EMI_domain"/>
</dbReference>
<dbReference type="SUPFAM" id="SSF82153">
    <property type="entry name" value="FAS1 domain"/>
    <property type="match status" value="4"/>
</dbReference>
<protein>
    <submittedName>
        <fullName evidence="7">Transforming growth factor-beta-induced protein ig-h3-like</fullName>
    </submittedName>
</protein>
<dbReference type="Pfam" id="PF02469">
    <property type="entry name" value="Fasciclin"/>
    <property type="match status" value="4"/>
</dbReference>
<dbReference type="InterPro" id="IPR000782">
    <property type="entry name" value="FAS1_domain"/>
</dbReference>
<dbReference type="InterPro" id="IPR050904">
    <property type="entry name" value="Adhesion/Biosynth-related"/>
</dbReference>
<dbReference type="OrthoDB" id="286301at2759"/>
<dbReference type="GO" id="GO:0050839">
    <property type="term" value="F:cell adhesion molecule binding"/>
    <property type="evidence" value="ECO:0007669"/>
    <property type="project" value="TreeGrafter"/>
</dbReference>
<reference evidence="7" key="1">
    <citation type="submission" date="2025-08" db="UniProtKB">
        <authorList>
            <consortium name="RefSeq"/>
        </authorList>
    </citation>
    <scope>IDENTIFICATION</scope>
    <source>
        <tissue evidence="7">Whole sample</tissue>
    </source>
</reference>
<keyword evidence="2" id="KW-1015">Disulfide bond</keyword>
<feature type="domain" description="FAS1" evidence="4">
    <location>
        <begin position="146"/>
        <end position="306"/>
    </location>
</feature>
<dbReference type="InterPro" id="IPR036378">
    <property type="entry name" value="FAS1_dom_sf"/>
</dbReference>
<feature type="signal peptide" evidence="3">
    <location>
        <begin position="1"/>
        <end position="26"/>
    </location>
</feature>
<dbReference type="PANTHER" id="PTHR10900">
    <property type="entry name" value="PERIOSTIN-RELATED"/>
    <property type="match status" value="1"/>
</dbReference>
<evidence type="ECO:0000259" key="5">
    <source>
        <dbReference type="PROSITE" id="PS51041"/>
    </source>
</evidence>
<evidence type="ECO:0000313" key="6">
    <source>
        <dbReference type="Proteomes" id="UP000694844"/>
    </source>
</evidence>
<evidence type="ECO:0000256" key="2">
    <source>
        <dbReference type="ARBA" id="ARBA00023157"/>
    </source>
</evidence>
<dbReference type="PROSITE" id="PS51041">
    <property type="entry name" value="EMI"/>
    <property type="match status" value="1"/>
</dbReference>
<evidence type="ECO:0000256" key="1">
    <source>
        <dbReference type="ARBA" id="ARBA00022729"/>
    </source>
</evidence>
<evidence type="ECO:0000313" key="7">
    <source>
        <dbReference type="RefSeq" id="XP_022314751.1"/>
    </source>
</evidence>
<dbReference type="PANTHER" id="PTHR10900:SF77">
    <property type="entry name" value="FI19380P1"/>
    <property type="match status" value="1"/>
</dbReference>
<organism evidence="6 7">
    <name type="scientific">Crassostrea virginica</name>
    <name type="common">Eastern oyster</name>
    <dbReference type="NCBI Taxonomy" id="6565"/>
    <lineage>
        <taxon>Eukaryota</taxon>
        <taxon>Metazoa</taxon>
        <taxon>Spiralia</taxon>
        <taxon>Lophotrochozoa</taxon>
        <taxon>Mollusca</taxon>
        <taxon>Bivalvia</taxon>
        <taxon>Autobranchia</taxon>
        <taxon>Pteriomorphia</taxon>
        <taxon>Ostreida</taxon>
        <taxon>Ostreoidea</taxon>
        <taxon>Ostreidae</taxon>
        <taxon>Crassostrea</taxon>
    </lineage>
</organism>
<proteinExistence type="predicted"/>
<dbReference type="PROSITE" id="PS50213">
    <property type="entry name" value="FAS1"/>
    <property type="match status" value="4"/>
</dbReference>
<dbReference type="GO" id="GO:0031012">
    <property type="term" value="C:extracellular matrix"/>
    <property type="evidence" value="ECO:0007669"/>
    <property type="project" value="TreeGrafter"/>
</dbReference>
<dbReference type="KEGG" id="cvn:111119163"/>
<dbReference type="GO" id="GO:0030198">
    <property type="term" value="P:extracellular matrix organization"/>
    <property type="evidence" value="ECO:0007669"/>
    <property type="project" value="TreeGrafter"/>
</dbReference>
<feature type="chain" id="PRO_5034955987" evidence="3">
    <location>
        <begin position="27"/>
        <end position="732"/>
    </location>
</feature>
<dbReference type="GO" id="GO:0007155">
    <property type="term" value="P:cell adhesion"/>
    <property type="evidence" value="ECO:0007669"/>
    <property type="project" value="TreeGrafter"/>
</dbReference>
<dbReference type="GeneID" id="111119163"/>